<sequence length="73" mass="8447">MVHIGRRIEDELHKRGLSVSWFAEQLCCSRTNVYKIFEKSSVDTELLLRISSILQCDFFQCYSECLKGGVKSN</sequence>
<keyword evidence="2" id="KW-1185">Reference proteome</keyword>
<dbReference type="SUPFAM" id="SSF47413">
    <property type="entry name" value="lambda repressor-like DNA-binding domains"/>
    <property type="match status" value="1"/>
</dbReference>
<reference evidence="1" key="1">
    <citation type="submission" date="2022-08" db="EMBL/GenBank/DDBJ databases">
        <title>Genome Sequencing of Bacteroides fragilis Group Isolates with Nanopore Technology.</title>
        <authorList>
            <person name="Tisza M.J."/>
            <person name="Smith D."/>
            <person name="Dekker J.P."/>
        </authorList>
    </citation>
    <scope>NUCLEOTIDE SEQUENCE</scope>
    <source>
        <strain evidence="1">BFG-527</strain>
    </source>
</reference>
<gene>
    <name evidence="1" type="ORF">NXY30_15820</name>
</gene>
<name>A0ABY5T3T5_9BACE</name>
<dbReference type="Gene3D" id="1.10.260.40">
    <property type="entry name" value="lambda repressor-like DNA-binding domains"/>
    <property type="match status" value="1"/>
</dbReference>
<accession>A0ABY5T3T5</accession>
<dbReference type="EMBL" id="CP103141">
    <property type="protein sequence ID" value="UVQ72539.1"/>
    <property type="molecule type" value="Genomic_DNA"/>
</dbReference>
<dbReference type="Proteomes" id="UP001060104">
    <property type="component" value="Chromosome"/>
</dbReference>
<proteinExistence type="predicted"/>
<evidence type="ECO:0000313" key="2">
    <source>
        <dbReference type="Proteomes" id="UP001060104"/>
    </source>
</evidence>
<organism evidence="1 2">
    <name type="scientific">Bacteroides faecis</name>
    <dbReference type="NCBI Taxonomy" id="674529"/>
    <lineage>
        <taxon>Bacteria</taxon>
        <taxon>Pseudomonadati</taxon>
        <taxon>Bacteroidota</taxon>
        <taxon>Bacteroidia</taxon>
        <taxon>Bacteroidales</taxon>
        <taxon>Bacteroidaceae</taxon>
        <taxon>Bacteroides</taxon>
    </lineage>
</organism>
<protein>
    <submittedName>
        <fullName evidence="1">Helix-turn-helix domain-containing protein</fullName>
    </submittedName>
</protein>
<dbReference type="InterPro" id="IPR010982">
    <property type="entry name" value="Lambda_DNA-bd_dom_sf"/>
</dbReference>
<evidence type="ECO:0000313" key="1">
    <source>
        <dbReference type="EMBL" id="UVQ72539.1"/>
    </source>
</evidence>
<dbReference type="CDD" id="cd00093">
    <property type="entry name" value="HTH_XRE"/>
    <property type="match status" value="1"/>
</dbReference>
<dbReference type="InterPro" id="IPR001387">
    <property type="entry name" value="Cro/C1-type_HTH"/>
</dbReference>